<accession>A0A383RKE2</accession>
<dbReference type="EMBL" id="LS992241">
    <property type="protein sequence ID" value="SYX87440.1"/>
    <property type="molecule type" value="Genomic_DNA"/>
</dbReference>
<organism evidence="1 2">
    <name type="scientific">Paenibacillus alvei</name>
    <name type="common">Bacillus alvei</name>
    <dbReference type="NCBI Taxonomy" id="44250"/>
    <lineage>
        <taxon>Bacteria</taxon>
        <taxon>Bacillati</taxon>
        <taxon>Bacillota</taxon>
        <taxon>Bacilli</taxon>
        <taxon>Bacillales</taxon>
        <taxon>Paenibacillaceae</taxon>
        <taxon>Paenibacillus</taxon>
    </lineage>
</organism>
<sequence>MGFTNIDYDYKYLYVKWYELQEQDGLDFGAIVRYNGTG</sequence>
<proteinExistence type="predicted"/>
<evidence type="ECO:0000313" key="2">
    <source>
        <dbReference type="Proteomes" id="UP000304148"/>
    </source>
</evidence>
<dbReference type="Proteomes" id="UP000304148">
    <property type="component" value="Chromosome"/>
</dbReference>
<name>A0A383RKE2_PAEAL</name>
<gene>
    <name evidence="1" type="ORF">PBLR_15870</name>
</gene>
<evidence type="ECO:0000313" key="1">
    <source>
        <dbReference type="EMBL" id="SYX87440.1"/>
    </source>
</evidence>
<dbReference type="AlphaFoldDB" id="A0A383RKE2"/>
<reference evidence="2" key="1">
    <citation type="submission" date="2018-08" db="EMBL/GenBank/DDBJ databases">
        <authorList>
            <person name="Chevrot R."/>
        </authorList>
    </citation>
    <scope>NUCLEOTIDE SEQUENCE [LARGE SCALE GENOMIC DNA]</scope>
</reference>
<protein>
    <submittedName>
        <fullName evidence="1">Uncharacterized protein</fullName>
    </submittedName>
</protein>